<feature type="domain" description="DUF403" evidence="1">
    <location>
        <begin position="1"/>
        <end position="310"/>
    </location>
</feature>
<dbReference type="InterPro" id="IPR007296">
    <property type="entry name" value="DUF403"/>
</dbReference>
<accession>A0A4Y4D4J2</accession>
<dbReference type="EMBL" id="BJNV01000112">
    <property type="protein sequence ID" value="GEC97690.1"/>
    <property type="molecule type" value="Genomic_DNA"/>
</dbReference>
<dbReference type="RefSeq" id="WP_141354994.1">
    <property type="nucleotide sequence ID" value="NZ_BJNV01000112.1"/>
</dbReference>
<evidence type="ECO:0000313" key="3">
    <source>
        <dbReference type="Proteomes" id="UP000318422"/>
    </source>
</evidence>
<dbReference type="Pfam" id="PF04168">
    <property type="entry name" value="Alpha-E"/>
    <property type="match status" value="1"/>
</dbReference>
<dbReference type="InterPro" id="IPR051680">
    <property type="entry name" value="ATP-dep_Glu-Cys_Ligase-2"/>
</dbReference>
<gene>
    <name evidence="2" type="ORF">ZRA01_37630</name>
</gene>
<dbReference type="PANTHER" id="PTHR34595">
    <property type="entry name" value="BLR5612 PROTEIN"/>
    <property type="match status" value="1"/>
</dbReference>
<dbReference type="AlphaFoldDB" id="A0A4Y4D4J2"/>
<sequence length="315" mass="36489">MLSRTADHLFWMARYMERAENTARILDVTYQLTLLPRNGEDVDNMWSGMLKVMELQDAFKARHSSFSTEAVLDFMIFDRDNPGSIYRCLRATRENAHAVRGTLTSEMWETTNGTWLKMRDFSPAKMLEAGPGDFFEWVKYRSHTSRGVTIGTMLQDEALRFIRLGTFLERADNTARILEVKYLNLLPGSDEEVQSADYYQWSALLRSVSAFEVYRRVYRDQINPLRVAELLILRADMPRSLARCMKEVYSNLARVANSRSAETERLAGELEAHLHFGRIEGIFEGGMRKYLEDFRDRIFDLGCRISDDFLIPANA</sequence>
<dbReference type="PANTHER" id="PTHR34595:SF7">
    <property type="entry name" value="SLL1039 PROTEIN"/>
    <property type="match status" value="1"/>
</dbReference>
<name>A0A4Y4D4J2_ZOORA</name>
<comment type="caution">
    <text evidence="2">The sequence shown here is derived from an EMBL/GenBank/DDBJ whole genome shotgun (WGS) entry which is preliminary data.</text>
</comment>
<dbReference type="OrthoDB" id="9803532at2"/>
<keyword evidence="3" id="KW-1185">Reference proteome</keyword>
<organism evidence="2 3">
    <name type="scientific">Zoogloea ramigera</name>
    <dbReference type="NCBI Taxonomy" id="350"/>
    <lineage>
        <taxon>Bacteria</taxon>
        <taxon>Pseudomonadati</taxon>
        <taxon>Pseudomonadota</taxon>
        <taxon>Betaproteobacteria</taxon>
        <taxon>Rhodocyclales</taxon>
        <taxon>Zoogloeaceae</taxon>
        <taxon>Zoogloea</taxon>
    </lineage>
</organism>
<dbReference type="Proteomes" id="UP000318422">
    <property type="component" value="Unassembled WGS sequence"/>
</dbReference>
<evidence type="ECO:0000259" key="1">
    <source>
        <dbReference type="Pfam" id="PF04168"/>
    </source>
</evidence>
<protein>
    <recommendedName>
        <fullName evidence="1">DUF403 domain-containing protein</fullName>
    </recommendedName>
</protein>
<proteinExistence type="predicted"/>
<reference evidence="2 3" key="1">
    <citation type="submission" date="2019-06" db="EMBL/GenBank/DDBJ databases">
        <title>Whole genome shotgun sequence of Zoogloea ramigera NBRC 15342.</title>
        <authorList>
            <person name="Hosoyama A."/>
            <person name="Uohara A."/>
            <person name="Ohji S."/>
            <person name="Ichikawa N."/>
        </authorList>
    </citation>
    <scope>NUCLEOTIDE SEQUENCE [LARGE SCALE GENOMIC DNA]</scope>
    <source>
        <strain evidence="2 3">NBRC 15342</strain>
    </source>
</reference>
<evidence type="ECO:0000313" key="2">
    <source>
        <dbReference type="EMBL" id="GEC97690.1"/>
    </source>
</evidence>